<dbReference type="InterPro" id="IPR013154">
    <property type="entry name" value="ADH-like_N"/>
</dbReference>
<dbReference type="OrthoDB" id="48317at2759"/>
<evidence type="ECO:0000256" key="4">
    <source>
        <dbReference type="ARBA" id="ARBA00023002"/>
    </source>
</evidence>
<dbReference type="Gene3D" id="3.90.180.10">
    <property type="entry name" value="Medium-chain alcohol dehydrogenases, catalytic domain"/>
    <property type="match status" value="1"/>
</dbReference>
<proteinExistence type="inferred from homology"/>
<comment type="caution">
    <text evidence="6">The sequence shown here is derived from an EMBL/GenBank/DDBJ whole genome shotgun (WGS) entry which is preliminary data.</text>
</comment>
<evidence type="ECO:0000256" key="2">
    <source>
        <dbReference type="ARBA" id="ARBA00011245"/>
    </source>
</evidence>
<dbReference type="Proteomes" id="UP000249619">
    <property type="component" value="Unassembled WGS sequence"/>
</dbReference>
<feature type="domain" description="Enoyl reductase (ER)" evidence="5">
    <location>
        <begin position="14"/>
        <end position="369"/>
    </location>
</feature>
<protein>
    <submittedName>
        <fullName evidence="6">Alcohol dehydrogenase GroES-like domain-containing protein</fullName>
    </submittedName>
</protein>
<evidence type="ECO:0000313" key="6">
    <source>
        <dbReference type="EMBL" id="RAR07185.1"/>
    </source>
</evidence>
<sequence>MSLPTTHTALKVTGPATLAVTKDAPLPHLDASEILVKVTHIAINPVDAKSVVMSPTPGATSGTDFAGTVALVGSDVDVGDNWHVGDRVMGGVFGNNPIRADNGAFAEYVAIPARLLWRIPDSMDFPTAAALPTALATVGLTLFGYMGITMPDPNALLSRLEPASEGEKVEETTKPKPSYVLVYGGGTASGAMAIQVLSLLGLTPITTCSPASAARCLSLGAIATFDYASANAGTEILEYTSGRLALALDCISSTTSMETCYKAIGPPGGRYVALDPFPLRGHTRRSISPDWICAYTQFGHGIKWAPPFDLDARGEDRECAERWYPLAQVMLDRGLLVAQRVEMREGGLEDVQGAMDMVRKGVVGGKKLVFCV</sequence>
<dbReference type="Gene3D" id="3.40.50.720">
    <property type="entry name" value="NAD(P)-binding Rossmann-like Domain"/>
    <property type="match status" value="1"/>
</dbReference>
<keyword evidence="3" id="KW-0521">NADP</keyword>
<evidence type="ECO:0000256" key="3">
    <source>
        <dbReference type="ARBA" id="ARBA00022857"/>
    </source>
</evidence>
<dbReference type="SUPFAM" id="SSF51735">
    <property type="entry name" value="NAD(P)-binding Rossmann-fold domains"/>
    <property type="match status" value="1"/>
</dbReference>
<comment type="similarity">
    <text evidence="1">Belongs to the zinc-containing alcohol dehydrogenase family.</text>
</comment>
<organism evidence="6 7">
    <name type="scientific">Stemphylium lycopersici</name>
    <name type="common">Tomato gray leaf spot disease fungus</name>
    <name type="synonym">Thyrospora lycopersici</name>
    <dbReference type="NCBI Taxonomy" id="183478"/>
    <lineage>
        <taxon>Eukaryota</taxon>
        <taxon>Fungi</taxon>
        <taxon>Dikarya</taxon>
        <taxon>Ascomycota</taxon>
        <taxon>Pezizomycotina</taxon>
        <taxon>Dothideomycetes</taxon>
        <taxon>Pleosporomycetidae</taxon>
        <taxon>Pleosporales</taxon>
        <taxon>Pleosporineae</taxon>
        <taxon>Pleosporaceae</taxon>
        <taxon>Stemphylium</taxon>
    </lineage>
</organism>
<dbReference type="SUPFAM" id="SSF50129">
    <property type="entry name" value="GroES-like"/>
    <property type="match status" value="1"/>
</dbReference>
<comment type="subunit">
    <text evidence="2">Monomer.</text>
</comment>
<dbReference type="InterPro" id="IPR047122">
    <property type="entry name" value="Trans-enoyl_RdTase-like"/>
</dbReference>
<evidence type="ECO:0000313" key="7">
    <source>
        <dbReference type="Proteomes" id="UP000249619"/>
    </source>
</evidence>
<dbReference type="AlphaFoldDB" id="A0A364MYJ6"/>
<dbReference type="EMBL" id="QGDH01000104">
    <property type="protein sequence ID" value="RAR07185.1"/>
    <property type="molecule type" value="Genomic_DNA"/>
</dbReference>
<keyword evidence="4" id="KW-0560">Oxidoreductase</keyword>
<dbReference type="InterPro" id="IPR036291">
    <property type="entry name" value="NAD(P)-bd_dom_sf"/>
</dbReference>
<reference evidence="7" key="1">
    <citation type="submission" date="2018-05" db="EMBL/GenBank/DDBJ databases">
        <title>Draft genome sequence of Stemphylium lycopersici strain CIDEFI 213.</title>
        <authorList>
            <person name="Medina R."/>
            <person name="Franco M.E.E."/>
            <person name="Lucentini C.G."/>
            <person name="Saparrat M.C.N."/>
            <person name="Balatti P.A."/>
        </authorList>
    </citation>
    <scope>NUCLEOTIDE SEQUENCE [LARGE SCALE GENOMIC DNA]</scope>
    <source>
        <strain evidence="7">CIDEFI 213</strain>
    </source>
</reference>
<dbReference type="CDD" id="cd08249">
    <property type="entry name" value="enoyl_reductase_like"/>
    <property type="match status" value="1"/>
</dbReference>
<dbReference type="Pfam" id="PF08240">
    <property type="entry name" value="ADH_N"/>
    <property type="match status" value="1"/>
</dbReference>
<dbReference type="SMART" id="SM00829">
    <property type="entry name" value="PKS_ER"/>
    <property type="match status" value="1"/>
</dbReference>
<dbReference type="GO" id="GO:0016651">
    <property type="term" value="F:oxidoreductase activity, acting on NAD(P)H"/>
    <property type="evidence" value="ECO:0007669"/>
    <property type="project" value="InterPro"/>
</dbReference>
<dbReference type="PANTHER" id="PTHR45348:SF6">
    <property type="entry name" value="TRANS-ENOYL REDUCTASE APDC"/>
    <property type="match status" value="1"/>
</dbReference>
<evidence type="ECO:0000256" key="1">
    <source>
        <dbReference type="ARBA" id="ARBA00008072"/>
    </source>
</evidence>
<dbReference type="InterPro" id="IPR020843">
    <property type="entry name" value="ER"/>
</dbReference>
<dbReference type="STRING" id="183478.A0A364MYJ6"/>
<keyword evidence="7" id="KW-1185">Reference proteome</keyword>
<name>A0A364MYJ6_STELY</name>
<gene>
    <name evidence="6" type="ORF">DDE83_006622</name>
</gene>
<evidence type="ECO:0000259" key="5">
    <source>
        <dbReference type="SMART" id="SM00829"/>
    </source>
</evidence>
<dbReference type="InterPro" id="IPR011032">
    <property type="entry name" value="GroES-like_sf"/>
</dbReference>
<dbReference type="PANTHER" id="PTHR45348">
    <property type="entry name" value="HYPOTHETICAL OXIDOREDUCTASE (EUROFUNG)"/>
    <property type="match status" value="1"/>
</dbReference>
<accession>A0A364MYJ6</accession>